<evidence type="ECO:0000256" key="1">
    <source>
        <dbReference type="SAM" id="MobiDB-lite"/>
    </source>
</evidence>
<proteinExistence type="predicted"/>
<name>A0A392PF94_9FABA</name>
<feature type="non-terminal residue" evidence="2">
    <location>
        <position position="1"/>
    </location>
</feature>
<dbReference type="EMBL" id="LXQA010076366">
    <property type="protein sequence ID" value="MCI10474.1"/>
    <property type="molecule type" value="Genomic_DNA"/>
</dbReference>
<organism evidence="2 3">
    <name type="scientific">Trifolium medium</name>
    <dbReference type="NCBI Taxonomy" id="97028"/>
    <lineage>
        <taxon>Eukaryota</taxon>
        <taxon>Viridiplantae</taxon>
        <taxon>Streptophyta</taxon>
        <taxon>Embryophyta</taxon>
        <taxon>Tracheophyta</taxon>
        <taxon>Spermatophyta</taxon>
        <taxon>Magnoliopsida</taxon>
        <taxon>eudicotyledons</taxon>
        <taxon>Gunneridae</taxon>
        <taxon>Pentapetalae</taxon>
        <taxon>rosids</taxon>
        <taxon>fabids</taxon>
        <taxon>Fabales</taxon>
        <taxon>Fabaceae</taxon>
        <taxon>Papilionoideae</taxon>
        <taxon>50 kb inversion clade</taxon>
        <taxon>NPAAA clade</taxon>
        <taxon>Hologalegina</taxon>
        <taxon>IRL clade</taxon>
        <taxon>Trifolieae</taxon>
        <taxon>Trifolium</taxon>
    </lineage>
</organism>
<keyword evidence="3" id="KW-1185">Reference proteome</keyword>
<evidence type="ECO:0000313" key="2">
    <source>
        <dbReference type="EMBL" id="MCI10474.1"/>
    </source>
</evidence>
<protein>
    <submittedName>
        <fullName evidence="2">Uncharacterized protein</fullName>
    </submittedName>
</protein>
<sequence>ILSNPKIGVLALRSIQGTGDFYYSPIAREKHLKLAISSSGMNAQRGQASNLQELPVLVRKLMGCPHCCPIPLPKRRQQQSSYRSGLATRGRDLKTCY</sequence>
<dbReference type="Proteomes" id="UP000265520">
    <property type="component" value="Unassembled WGS sequence"/>
</dbReference>
<reference evidence="2 3" key="1">
    <citation type="journal article" date="2018" name="Front. Plant Sci.">
        <title>Red Clover (Trifolium pratense) and Zigzag Clover (T. medium) - A Picture of Genomic Similarities and Differences.</title>
        <authorList>
            <person name="Dluhosova J."/>
            <person name="Istvanek J."/>
            <person name="Nedelnik J."/>
            <person name="Repkova J."/>
        </authorList>
    </citation>
    <scope>NUCLEOTIDE SEQUENCE [LARGE SCALE GENOMIC DNA]</scope>
    <source>
        <strain evidence="3">cv. 10/8</strain>
        <tissue evidence="2">Leaf</tissue>
    </source>
</reference>
<accession>A0A392PF94</accession>
<dbReference type="AlphaFoldDB" id="A0A392PF94"/>
<feature type="region of interest" description="Disordered" evidence="1">
    <location>
        <begin position="75"/>
        <end position="97"/>
    </location>
</feature>
<comment type="caution">
    <text evidence="2">The sequence shown here is derived from an EMBL/GenBank/DDBJ whole genome shotgun (WGS) entry which is preliminary data.</text>
</comment>
<evidence type="ECO:0000313" key="3">
    <source>
        <dbReference type="Proteomes" id="UP000265520"/>
    </source>
</evidence>